<organism evidence="2 3">
    <name type="scientific">Blautia intestinalis</name>
    <dbReference type="NCBI Taxonomy" id="2763028"/>
    <lineage>
        <taxon>Bacteria</taxon>
        <taxon>Bacillati</taxon>
        <taxon>Bacillota</taxon>
        <taxon>Clostridia</taxon>
        <taxon>Lachnospirales</taxon>
        <taxon>Lachnospiraceae</taxon>
        <taxon>Blautia</taxon>
    </lineage>
</organism>
<feature type="transmembrane region" description="Helical" evidence="1">
    <location>
        <begin position="29"/>
        <end position="47"/>
    </location>
</feature>
<keyword evidence="3" id="KW-1185">Reference proteome</keyword>
<keyword evidence="1" id="KW-1133">Transmembrane helix</keyword>
<evidence type="ECO:0000313" key="3">
    <source>
        <dbReference type="Proteomes" id="UP000633936"/>
    </source>
</evidence>
<dbReference type="Proteomes" id="UP000633936">
    <property type="component" value="Unassembled WGS sequence"/>
</dbReference>
<keyword evidence="1" id="KW-0472">Membrane</keyword>
<comment type="caution">
    <text evidence="2">The sequence shown here is derived from an EMBL/GenBank/DDBJ whole genome shotgun (WGS) entry which is preliminary data.</text>
</comment>
<dbReference type="EMBL" id="JACOQE010000001">
    <property type="protein sequence ID" value="MBC5739521.1"/>
    <property type="molecule type" value="Genomic_DNA"/>
</dbReference>
<reference evidence="2 3" key="1">
    <citation type="submission" date="2020-08" db="EMBL/GenBank/DDBJ databases">
        <title>Genome public.</title>
        <authorList>
            <person name="Liu C."/>
            <person name="Sun Q."/>
        </authorList>
    </citation>
    <scope>NUCLEOTIDE SEQUENCE [LARGE SCALE GENOMIC DNA]</scope>
    <source>
        <strain evidence="2 3">27-44</strain>
    </source>
</reference>
<accession>A0ABR7HZ57</accession>
<keyword evidence="1" id="KW-0812">Transmembrane</keyword>
<feature type="transmembrane region" description="Helical" evidence="1">
    <location>
        <begin position="7"/>
        <end position="23"/>
    </location>
</feature>
<dbReference type="RefSeq" id="WP_187002685.1">
    <property type="nucleotide sequence ID" value="NZ_JACOQE010000001.1"/>
</dbReference>
<evidence type="ECO:0000256" key="1">
    <source>
        <dbReference type="SAM" id="Phobius"/>
    </source>
</evidence>
<protein>
    <submittedName>
        <fullName evidence="2">Uncharacterized protein</fullName>
    </submittedName>
</protein>
<gene>
    <name evidence="2" type="ORF">H8Z79_03420</name>
</gene>
<name>A0ABR7HZ57_9FIRM</name>
<evidence type="ECO:0000313" key="2">
    <source>
        <dbReference type="EMBL" id="MBC5739521.1"/>
    </source>
</evidence>
<sequence>MVRELNISLITGIIVGNLPIWQWDTRTGCVIGIFTIAGIVCGIILWLEDKKTKKKNPTAATVKVQ</sequence>
<proteinExistence type="predicted"/>